<dbReference type="AlphaFoldDB" id="L9W565"/>
<keyword evidence="3" id="KW-1185">Reference proteome</keyword>
<organism evidence="2 3">
    <name type="scientific">Natronorubrum sulfidifaciens JCM 14089</name>
    <dbReference type="NCBI Taxonomy" id="1230460"/>
    <lineage>
        <taxon>Archaea</taxon>
        <taxon>Methanobacteriati</taxon>
        <taxon>Methanobacteriota</taxon>
        <taxon>Stenosarchaea group</taxon>
        <taxon>Halobacteria</taxon>
        <taxon>Halobacteriales</taxon>
        <taxon>Natrialbaceae</taxon>
        <taxon>Natronorubrum</taxon>
    </lineage>
</organism>
<protein>
    <recommendedName>
        <fullName evidence="1">DUF7344 domain-containing protein</fullName>
    </recommendedName>
</protein>
<gene>
    <name evidence="2" type="ORF">C495_11834</name>
</gene>
<dbReference type="InterPro" id="IPR036388">
    <property type="entry name" value="WH-like_DNA-bd_sf"/>
</dbReference>
<feature type="domain" description="DUF7344" evidence="1">
    <location>
        <begin position="24"/>
        <end position="92"/>
    </location>
</feature>
<accession>L9W565</accession>
<dbReference type="RefSeq" id="WP_008163138.1">
    <property type="nucleotide sequence ID" value="NZ_AOHX01000039.1"/>
</dbReference>
<dbReference type="STRING" id="1230460.C495_11834"/>
<name>L9W565_9EURY</name>
<evidence type="ECO:0000259" key="1">
    <source>
        <dbReference type="Pfam" id="PF24035"/>
    </source>
</evidence>
<dbReference type="Proteomes" id="UP000011661">
    <property type="component" value="Unassembled WGS sequence"/>
</dbReference>
<dbReference type="PATRIC" id="fig|1230460.4.peg.2406"/>
<evidence type="ECO:0000313" key="2">
    <source>
        <dbReference type="EMBL" id="ELY44590.1"/>
    </source>
</evidence>
<dbReference type="Pfam" id="PF24035">
    <property type="entry name" value="DUF7344"/>
    <property type="match status" value="1"/>
</dbReference>
<dbReference type="EMBL" id="AOHX01000039">
    <property type="protein sequence ID" value="ELY44590.1"/>
    <property type="molecule type" value="Genomic_DNA"/>
</dbReference>
<comment type="caution">
    <text evidence="2">The sequence shown here is derived from an EMBL/GenBank/DDBJ whole genome shotgun (WGS) entry which is preliminary data.</text>
</comment>
<evidence type="ECO:0000313" key="3">
    <source>
        <dbReference type="Proteomes" id="UP000011661"/>
    </source>
</evidence>
<proteinExistence type="predicted"/>
<reference evidence="2 3" key="1">
    <citation type="journal article" date="2014" name="PLoS Genet.">
        <title>Phylogenetically driven sequencing of extremely halophilic archaea reveals strategies for static and dynamic osmo-response.</title>
        <authorList>
            <person name="Becker E.A."/>
            <person name="Seitzer P.M."/>
            <person name="Tritt A."/>
            <person name="Larsen D."/>
            <person name="Krusor M."/>
            <person name="Yao A.I."/>
            <person name="Wu D."/>
            <person name="Madern D."/>
            <person name="Eisen J.A."/>
            <person name="Darling A.E."/>
            <person name="Facciotti M.T."/>
        </authorList>
    </citation>
    <scope>NUCLEOTIDE SEQUENCE [LARGE SCALE GENOMIC DNA]</scope>
    <source>
        <strain evidence="2 3">JCM 14089</strain>
    </source>
</reference>
<dbReference type="OrthoDB" id="241828at2157"/>
<dbReference type="InterPro" id="IPR055768">
    <property type="entry name" value="DUF7344"/>
</dbReference>
<sequence length="110" mass="12667">MTECQIRAEDGSTRCPCATDDILRLLADTRRREIITTLESCDDDRMSLPRLRSQSTTGHADPDSWHRAIHHIHLPMLDDHGLIDYDSEAEHIRYYHCEQVTTALEALEAH</sequence>
<dbReference type="eggNOG" id="arCOG03828">
    <property type="taxonomic scope" value="Archaea"/>
</dbReference>
<dbReference type="Gene3D" id="1.10.10.10">
    <property type="entry name" value="Winged helix-like DNA-binding domain superfamily/Winged helix DNA-binding domain"/>
    <property type="match status" value="1"/>
</dbReference>